<organism evidence="1 2">
    <name type="scientific">Methylobacillus rhizosphaerae</name>
    <dbReference type="NCBI Taxonomy" id="551994"/>
    <lineage>
        <taxon>Bacteria</taxon>
        <taxon>Pseudomonadati</taxon>
        <taxon>Pseudomonadota</taxon>
        <taxon>Betaproteobacteria</taxon>
        <taxon>Nitrosomonadales</taxon>
        <taxon>Methylophilaceae</taxon>
        <taxon>Methylobacillus</taxon>
    </lineage>
</organism>
<reference evidence="2" key="1">
    <citation type="submission" date="2017-06" db="EMBL/GenBank/DDBJ databases">
        <authorList>
            <person name="Varghese N."/>
            <person name="Submissions S."/>
        </authorList>
    </citation>
    <scope>NUCLEOTIDE SEQUENCE [LARGE SCALE GENOMIC DNA]</scope>
    <source>
        <strain evidence="2">Ca-68</strain>
    </source>
</reference>
<evidence type="ECO:0008006" key="3">
    <source>
        <dbReference type="Google" id="ProtNLM"/>
    </source>
</evidence>
<dbReference type="InterPro" id="IPR021732">
    <property type="entry name" value="DUF3301"/>
</dbReference>
<protein>
    <recommendedName>
        <fullName evidence="3">DUF3301 domain-containing protein</fullName>
    </recommendedName>
</protein>
<proteinExistence type="predicted"/>
<dbReference type="Proteomes" id="UP000198305">
    <property type="component" value="Unassembled WGS sequence"/>
</dbReference>
<keyword evidence="2" id="KW-1185">Reference proteome</keyword>
<gene>
    <name evidence="1" type="ORF">SAMN05192560_0842</name>
</gene>
<accession>A0A238YV57</accession>
<evidence type="ECO:0000313" key="1">
    <source>
        <dbReference type="EMBL" id="SNR74611.1"/>
    </source>
</evidence>
<dbReference type="OrthoDB" id="5959530at2"/>
<evidence type="ECO:0000313" key="2">
    <source>
        <dbReference type="Proteomes" id="UP000198305"/>
    </source>
</evidence>
<name>A0A238YV57_9PROT</name>
<dbReference type="RefSeq" id="WP_089374975.1">
    <property type="nucleotide sequence ID" value="NZ_FZOA01000003.1"/>
</dbReference>
<dbReference type="EMBL" id="FZOA01000003">
    <property type="protein sequence ID" value="SNR74611.1"/>
    <property type="molecule type" value="Genomic_DNA"/>
</dbReference>
<dbReference type="AlphaFoldDB" id="A0A238YV57"/>
<dbReference type="Pfam" id="PF11743">
    <property type="entry name" value="DUF3301"/>
    <property type="match status" value="1"/>
</dbReference>
<sequence>MELYLLIIALIAAWYWIDSIGSREQAIAQGRELAERCNLQLLDETVACNKVWFGRNSRGHMQLRRTYQFEVSARGSDRLSCELVMLGRQLQSWHIPPYLQPVPSNPLY</sequence>